<organism evidence="1 2">
    <name type="scientific">Myceligenerans pegani</name>
    <dbReference type="NCBI Taxonomy" id="2776917"/>
    <lineage>
        <taxon>Bacteria</taxon>
        <taxon>Bacillati</taxon>
        <taxon>Actinomycetota</taxon>
        <taxon>Actinomycetes</taxon>
        <taxon>Micrococcales</taxon>
        <taxon>Promicromonosporaceae</taxon>
        <taxon>Myceligenerans</taxon>
    </lineage>
</organism>
<dbReference type="RefSeq" id="WP_192864970.1">
    <property type="nucleotide sequence ID" value="NZ_JADAQT010000108.1"/>
</dbReference>
<proteinExistence type="predicted"/>
<protein>
    <submittedName>
        <fullName evidence="1">Uncharacterized protein</fullName>
    </submittedName>
</protein>
<name>A0ABR9N451_9MICO</name>
<gene>
    <name evidence="1" type="ORF">IHE71_22360</name>
</gene>
<keyword evidence="2" id="KW-1185">Reference proteome</keyword>
<evidence type="ECO:0000313" key="2">
    <source>
        <dbReference type="Proteomes" id="UP000625527"/>
    </source>
</evidence>
<dbReference type="EMBL" id="JADAQT010000108">
    <property type="protein sequence ID" value="MBE1878444.1"/>
    <property type="molecule type" value="Genomic_DNA"/>
</dbReference>
<dbReference type="Proteomes" id="UP000625527">
    <property type="component" value="Unassembled WGS sequence"/>
</dbReference>
<reference evidence="1 2" key="1">
    <citation type="submission" date="2020-10" db="EMBL/GenBank/DDBJ databases">
        <title>Myceligenerans pegani sp. nov., an endophytic actinomycete isolated from Peganum harmala L. in Xinjiang, China.</title>
        <authorList>
            <person name="Xin L."/>
        </authorList>
    </citation>
    <scope>NUCLEOTIDE SEQUENCE [LARGE SCALE GENOMIC DNA]</scope>
    <source>
        <strain evidence="1 2">TRM65318</strain>
    </source>
</reference>
<comment type="caution">
    <text evidence="1">The sequence shown here is derived from an EMBL/GenBank/DDBJ whole genome shotgun (WGS) entry which is preliminary data.</text>
</comment>
<evidence type="ECO:0000313" key="1">
    <source>
        <dbReference type="EMBL" id="MBE1878444.1"/>
    </source>
</evidence>
<sequence length="91" mass="9522">MHASSSDRASANAVQKWLIAAGGRVRSWAKASTAASTWAVTAACTGPGTCSSAPVDCTTWSWSPGRKAAASSAGTVVYRFPRGHWRRRTPA</sequence>
<accession>A0ABR9N451</accession>